<name>A0A2S3ZNT1_9MICO</name>
<sequence length="430" mass="47945">MTWFDDGRLHFAVGIEDTFVPQARPGERAIDEYELTEHYAQYAGDLQLASDVGAELVRWGVPWHRVAAEKGRWDWSWVDGVMARYAELGLRPVIDLLHYGTPLWLEGQFSNPDYPDHVTEYAQRFAERYGDVATDYTPVNEPVIHALFSGEYAYWPPYLSGPTGMVSIATALAEGFVKTQHAIASVLGDRATFVHVDAGIRYSGALDAPEHADTVTRLRHQGFLVEDLVTGAVGPDHPLLGQLERGGADDSLLDWFRAHPVRPDVMGVNYYPLHSTEVFEAGIHHGGGFADPRPYEDTGTEGLKDVLTTWANRYGAPVMLTETSVTGTVDERRRWLDASVGALHELKADGVNVVGYTWWPLFDMYEWTWRHTEAPRADHLLTMGLHDLVETPSGSLARRRNPVADTFRRHATQARLAPAAMVEDSADVVA</sequence>
<dbReference type="PANTHER" id="PTHR10353:SF209">
    <property type="entry name" value="GALACTOLIPID GALACTOSYLTRANSFERASE SFR2, CHLOROPLASTIC"/>
    <property type="match status" value="1"/>
</dbReference>
<comment type="similarity">
    <text evidence="1 4">Belongs to the glycosyl hydrolase 1 family.</text>
</comment>
<dbReference type="SUPFAM" id="SSF51445">
    <property type="entry name" value="(Trans)glycosidases"/>
    <property type="match status" value="1"/>
</dbReference>
<evidence type="ECO:0000313" key="6">
    <source>
        <dbReference type="Proteomes" id="UP000237104"/>
    </source>
</evidence>
<organism evidence="5 6">
    <name type="scientific">Cryobacterium zongtaii</name>
    <dbReference type="NCBI Taxonomy" id="1259217"/>
    <lineage>
        <taxon>Bacteria</taxon>
        <taxon>Bacillati</taxon>
        <taxon>Actinomycetota</taxon>
        <taxon>Actinomycetes</taxon>
        <taxon>Micrococcales</taxon>
        <taxon>Microbacteriaceae</taxon>
        <taxon>Cryobacterium</taxon>
    </lineage>
</organism>
<evidence type="ECO:0000313" key="5">
    <source>
        <dbReference type="EMBL" id="POH70824.1"/>
    </source>
</evidence>
<evidence type="ECO:0000256" key="2">
    <source>
        <dbReference type="ARBA" id="ARBA00022801"/>
    </source>
</evidence>
<dbReference type="Gene3D" id="3.20.20.80">
    <property type="entry name" value="Glycosidases"/>
    <property type="match status" value="1"/>
</dbReference>
<dbReference type="AlphaFoldDB" id="A0A2S3ZNT1"/>
<dbReference type="InterPro" id="IPR001360">
    <property type="entry name" value="Glyco_hydro_1"/>
</dbReference>
<gene>
    <name evidence="5" type="ORF">C3B59_03930</name>
</gene>
<dbReference type="EMBL" id="PPXF01000014">
    <property type="protein sequence ID" value="POH70824.1"/>
    <property type="molecule type" value="Genomic_DNA"/>
</dbReference>
<dbReference type="PANTHER" id="PTHR10353">
    <property type="entry name" value="GLYCOSYL HYDROLASE"/>
    <property type="match status" value="1"/>
</dbReference>
<dbReference type="RefSeq" id="WP_103430111.1">
    <property type="nucleotide sequence ID" value="NZ_PPXF01000014.1"/>
</dbReference>
<dbReference type="GO" id="GO:0008422">
    <property type="term" value="F:beta-glucosidase activity"/>
    <property type="evidence" value="ECO:0007669"/>
    <property type="project" value="TreeGrafter"/>
</dbReference>
<comment type="caution">
    <text evidence="5">The sequence shown here is derived from an EMBL/GenBank/DDBJ whole genome shotgun (WGS) entry which is preliminary data.</text>
</comment>
<keyword evidence="3" id="KW-0326">Glycosidase</keyword>
<dbReference type="OrthoDB" id="9765195at2"/>
<accession>A0A2S3ZNT1</accession>
<dbReference type="InterPro" id="IPR017853">
    <property type="entry name" value="GH"/>
</dbReference>
<evidence type="ECO:0000256" key="1">
    <source>
        <dbReference type="ARBA" id="ARBA00010838"/>
    </source>
</evidence>
<reference evidence="5 6" key="1">
    <citation type="submission" date="2018-01" db="EMBL/GenBank/DDBJ databases">
        <title>Cryobacterium sp. nov., from glaciers in China.</title>
        <authorList>
            <person name="Liu Q."/>
            <person name="Xin Y.-H."/>
        </authorList>
    </citation>
    <scope>NUCLEOTIDE SEQUENCE [LARGE SCALE GENOMIC DNA]</scope>
    <source>
        <strain evidence="5 6">TMB1-8</strain>
    </source>
</reference>
<dbReference type="Proteomes" id="UP000237104">
    <property type="component" value="Unassembled WGS sequence"/>
</dbReference>
<dbReference type="GO" id="GO:0005975">
    <property type="term" value="P:carbohydrate metabolic process"/>
    <property type="evidence" value="ECO:0007669"/>
    <property type="project" value="InterPro"/>
</dbReference>
<dbReference type="Pfam" id="PF00232">
    <property type="entry name" value="Glyco_hydro_1"/>
    <property type="match status" value="1"/>
</dbReference>
<protein>
    <submittedName>
        <fullName evidence="5">Beta-glucosidase</fullName>
    </submittedName>
</protein>
<keyword evidence="2" id="KW-0378">Hydrolase</keyword>
<proteinExistence type="inferred from homology"/>
<evidence type="ECO:0000256" key="4">
    <source>
        <dbReference type="RuleBase" id="RU003690"/>
    </source>
</evidence>
<evidence type="ECO:0000256" key="3">
    <source>
        <dbReference type="ARBA" id="ARBA00023295"/>
    </source>
</evidence>